<dbReference type="AlphaFoldDB" id="K1RLV1"/>
<proteinExistence type="predicted"/>
<sequence length="229" mass="25957">MSWYEADRACPILFHLGDGTIHMAANLTSQPQQIQVLRFLNEQESVWLDGYRFHLGCNDKMKTCEYITIQHISTIQELKSICISGDNITAEFGCKGTGKHVFNLTSIADHSKLLNLPEYAGGEDLKVNEVHLNGIITHCRLATKTPEGFKIDYETCDQKLKVLCQKQYNTSLMIVTTLTYQRIKDGDSEDVILIKGKKERQLEPVGDQTASRVCDIKRSKRASWVLPYS</sequence>
<organism evidence="1">
    <name type="scientific">Magallana gigas</name>
    <name type="common">Pacific oyster</name>
    <name type="synonym">Crassostrea gigas</name>
    <dbReference type="NCBI Taxonomy" id="29159"/>
    <lineage>
        <taxon>Eukaryota</taxon>
        <taxon>Metazoa</taxon>
        <taxon>Spiralia</taxon>
        <taxon>Lophotrochozoa</taxon>
        <taxon>Mollusca</taxon>
        <taxon>Bivalvia</taxon>
        <taxon>Autobranchia</taxon>
        <taxon>Pteriomorphia</taxon>
        <taxon>Ostreida</taxon>
        <taxon>Ostreoidea</taxon>
        <taxon>Ostreidae</taxon>
        <taxon>Magallana</taxon>
    </lineage>
</organism>
<name>K1RLV1_MAGGI</name>
<dbReference type="HOGENOM" id="CLU_1210821_0_0_1"/>
<dbReference type="EMBL" id="JH817227">
    <property type="protein sequence ID" value="EKC42550.1"/>
    <property type="molecule type" value="Genomic_DNA"/>
</dbReference>
<protein>
    <submittedName>
        <fullName evidence="1">Uncharacterized protein</fullName>
    </submittedName>
</protein>
<evidence type="ECO:0000313" key="1">
    <source>
        <dbReference type="EMBL" id="EKC42550.1"/>
    </source>
</evidence>
<accession>K1RLV1</accession>
<gene>
    <name evidence="1" type="ORF">CGI_10023665</name>
</gene>
<reference evidence="1" key="1">
    <citation type="journal article" date="2012" name="Nature">
        <title>The oyster genome reveals stress adaptation and complexity of shell formation.</title>
        <authorList>
            <person name="Zhang G."/>
            <person name="Fang X."/>
            <person name="Guo X."/>
            <person name="Li L."/>
            <person name="Luo R."/>
            <person name="Xu F."/>
            <person name="Yang P."/>
            <person name="Zhang L."/>
            <person name="Wang X."/>
            <person name="Qi H."/>
            <person name="Xiong Z."/>
            <person name="Que H."/>
            <person name="Xie Y."/>
            <person name="Holland P.W."/>
            <person name="Paps J."/>
            <person name="Zhu Y."/>
            <person name="Wu F."/>
            <person name="Chen Y."/>
            <person name="Wang J."/>
            <person name="Peng C."/>
            <person name="Meng J."/>
            <person name="Yang L."/>
            <person name="Liu J."/>
            <person name="Wen B."/>
            <person name="Zhang N."/>
            <person name="Huang Z."/>
            <person name="Zhu Q."/>
            <person name="Feng Y."/>
            <person name="Mount A."/>
            <person name="Hedgecock D."/>
            <person name="Xu Z."/>
            <person name="Liu Y."/>
            <person name="Domazet-Loso T."/>
            <person name="Du Y."/>
            <person name="Sun X."/>
            <person name="Zhang S."/>
            <person name="Liu B."/>
            <person name="Cheng P."/>
            <person name="Jiang X."/>
            <person name="Li J."/>
            <person name="Fan D."/>
            <person name="Wang W."/>
            <person name="Fu W."/>
            <person name="Wang T."/>
            <person name="Wang B."/>
            <person name="Zhang J."/>
            <person name="Peng Z."/>
            <person name="Li Y."/>
            <person name="Li N."/>
            <person name="Wang J."/>
            <person name="Chen M."/>
            <person name="He Y."/>
            <person name="Tan F."/>
            <person name="Song X."/>
            <person name="Zheng Q."/>
            <person name="Huang R."/>
            <person name="Yang H."/>
            <person name="Du X."/>
            <person name="Chen L."/>
            <person name="Yang M."/>
            <person name="Gaffney P.M."/>
            <person name="Wang S."/>
            <person name="Luo L."/>
            <person name="She Z."/>
            <person name="Ming Y."/>
            <person name="Huang W."/>
            <person name="Zhang S."/>
            <person name="Huang B."/>
            <person name="Zhang Y."/>
            <person name="Qu T."/>
            <person name="Ni P."/>
            <person name="Miao G."/>
            <person name="Wang J."/>
            <person name="Wang Q."/>
            <person name="Steinberg C.E."/>
            <person name="Wang H."/>
            <person name="Li N."/>
            <person name="Qian L."/>
            <person name="Zhang G."/>
            <person name="Li Y."/>
            <person name="Yang H."/>
            <person name="Liu X."/>
            <person name="Wang J."/>
            <person name="Yin Y."/>
            <person name="Wang J."/>
        </authorList>
    </citation>
    <scope>NUCLEOTIDE SEQUENCE [LARGE SCALE GENOMIC DNA]</scope>
    <source>
        <strain evidence="1">05x7-T-G4-1.051#20</strain>
    </source>
</reference>
<dbReference type="InParanoid" id="K1RLV1"/>